<dbReference type="Pfam" id="PF00149">
    <property type="entry name" value="Metallophos"/>
    <property type="match status" value="1"/>
</dbReference>
<name>A0A9W7C0T9_9STRA</name>
<dbReference type="CDD" id="cd07383">
    <property type="entry name" value="MPP_Dcr2"/>
    <property type="match status" value="1"/>
</dbReference>
<dbReference type="Gene3D" id="3.60.21.10">
    <property type="match status" value="1"/>
</dbReference>
<dbReference type="GO" id="GO:0016788">
    <property type="term" value="F:hydrolase activity, acting on ester bonds"/>
    <property type="evidence" value="ECO:0007669"/>
    <property type="project" value="TreeGrafter"/>
</dbReference>
<keyword evidence="3" id="KW-1185">Reference proteome</keyword>
<dbReference type="PANTHER" id="PTHR32440">
    <property type="entry name" value="PHOSPHATASE DCR2-RELATED-RELATED"/>
    <property type="match status" value="1"/>
</dbReference>
<organism evidence="2 3">
    <name type="scientific">Triparma verrucosa</name>
    <dbReference type="NCBI Taxonomy" id="1606542"/>
    <lineage>
        <taxon>Eukaryota</taxon>
        <taxon>Sar</taxon>
        <taxon>Stramenopiles</taxon>
        <taxon>Ochrophyta</taxon>
        <taxon>Bolidophyceae</taxon>
        <taxon>Parmales</taxon>
        <taxon>Triparmaceae</taxon>
        <taxon>Triparma</taxon>
    </lineage>
</organism>
<evidence type="ECO:0000259" key="1">
    <source>
        <dbReference type="Pfam" id="PF00149"/>
    </source>
</evidence>
<reference evidence="3" key="1">
    <citation type="journal article" date="2023" name="Commun. Biol.">
        <title>Genome analysis of Parmales, the sister group of diatoms, reveals the evolutionary specialization of diatoms from phago-mixotrophs to photoautotrophs.</title>
        <authorList>
            <person name="Ban H."/>
            <person name="Sato S."/>
            <person name="Yoshikawa S."/>
            <person name="Yamada K."/>
            <person name="Nakamura Y."/>
            <person name="Ichinomiya M."/>
            <person name="Sato N."/>
            <person name="Blanc-Mathieu R."/>
            <person name="Endo H."/>
            <person name="Kuwata A."/>
            <person name="Ogata H."/>
        </authorList>
    </citation>
    <scope>NUCLEOTIDE SEQUENCE [LARGE SCALE GENOMIC DNA]</scope>
    <source>
        <strain evidence="3">NIES 3699</strain>
    </source>
</reference>
<dbReference type="Proteomes" id="UP001165160">
    <property type="component" value="Unassembled WGS sequence"/>
</dbReference>
<dbReference type="InterPro" id="IPR004843">
    <property type="entry name" value="Calcineurin-like_PHP"/>
</dbReference>
<dbReference type="EMBL" id="BRXX01000197">
    <property type="protein sequence ID" value="GMH97192.1"/>
    <property type="molecule type" value="Genomic_DNA"/>
</dbReference>
<dbReference type="AlphaFoldDB" id="A0A9W7C0T9"/>
<dbReference type="SUPFAM" id="SSF56300">
    <property type="entry name" value="Metallo-dependent phosphatases"/>
    <property type="match status" value="1"/>
</dbReference>
<sequence length="341" mass="37496">MKNFLYIFWATVTGVINVPLVLCQQLRFTEQNSFKVLQFADLHEGEGPDSWGPETDERTESFLSRAIDLEKPDLVVFSGDQITGLNVETNATDYYQRLSDLVDPTPHTMILGNHDAEPYSGNGDQSDPGALTTRSDLIAFDSSQPNSYTAVGPPELSPAISTYIVDVLSPSSSEVSLQIIHLDSGGGGMSEIILPNQVAWLESELEKRREKNGRPVPSIVFIHIPFSEIETSKENGSECFGVELDGVTPTDSDGGLFSLLSNYMEIKSVFSGHDHCNSFCCKLPTLSLCFGRHSSFGGYSCEKQAKEIGARVIDVQVKGEEVEINTWIRMYSGNVIEEHGL</sequence>
<evidence type="ECO:0000313" key="2">
    <source>
        <dbReference type="EMBL" id="GMH97192.1"/>
    </source>
</evidence>
<proteinExistence type="predicted"/>
<evidence type="ECO:0000313" key="3">
    <source>
        <dbReference type="Proteomes" id="UP001165160"/>
    </source>
</evidence>
<feature type="domain" description="Calcineurin-like phosphoesterase" evidence="1">
    <location>
        <begin position="34"/>
        <end position="276"/>
    </location>
</feature>
<dbReference type="GO" id="GO:0005737">
    <property type="term" value="C:cytoplasm"/>
    <property type="evidence" value="ECO:0007669"/>
    <property type="project" value="TreeGrafter"/>
</dbReference>
<dbReference type="InterPro" id="IPR029052">
    <property type="entry name" value="Metallo-depent_PP-like"/>
</dbReference>
<accession>A0A9W7C0T9</accession>
<protein>
    <recommendedName>
        <fullName evidence="1">Calcineurin-like phosphoesterase domain-containing protein</fullName>
    </recommendedName>
</protein>
<gene>
    <name evidence="2" type="ORF">TrVE_jg6289</name>
</gene>
<comment type="caution">
    <text evidence="2">The sequence shown here is derived from an EMBL/GenBank/DDBJ whole genome shotgun (WGS) entry which is preliminary data.</text>
</comment>